<protein>
    <submittedName>
        <fullName evidence="1">Uncharacterized protein</fullName>
    </submittedName>
</protein>
<dbReference type="EMBL" id="CAMXCH010000001">
    <property type="protein sequence ID" value="CAI3930183.1"/>
    <property type="molecule type" value="Genomic_DNA"/>
</dbReference>
<dbReference type="RefSeq" id="WP_034337861.1">
    <property type="nucleotide sequence ID" value="NZ_CAMXCH010000001.1"/>
</dbReference>
<reference evidence="1" key="1">
    <citation type="submission" date="2022-10" db="EMBL/GenBank/DDBJ databases">
        <authorList>
            <person name="Botero Cardona J."/>
        </authorList>
    </citation>
    <scope>NUCLEOTIDE SEQUENCE</scope>
    <source>
        <strain evidence="1">R-83534</strain>
    </source>
</reference>
<evidence type="ECO:0000313" key="1">
    <source>
        <dbReference type="EMBL" id="CAI3930183.1"/>
    </source>
</evidence>
<accession>A0ABM9HKM9</accession>
<dbReference type="Proteomes" id="UP001154272">
    <property type="component" value="Unassembled WGS sequence"/>
</dbReference>
<organism evidence="1 2">
    <name type="scientific">Commensalibacter papalotli</name>
    <name type="common">ex Botero et al. 2024</name>
    <dbReference type="NCBI Taxonomy" id="2972766"/>
    <lineage>
        <taxon>Bacteria</taxon>
        <taxon>Pseudomonadati</taxon>
        <taxon>Pseudomonadota</taxon>
        <taxon>Alphaproteobacteria</taxon>
        <taxon>Acetobacterales</taxon>
        <taxon>Acetobacteraceae</taxon>
    </lineage>
</organism>
<comment type="caution">
    <text evidence="1">The sequence shown here is derived from an EMBL/GenBank/DDBJ whole genome shotgun (WGS) entry which is preliminary data.</text>
</comment>
<evidence type="ECO:0000313" key="2">
    <source>
        <dbReference type="Proteomes" id="UP001154272"/>
    </source>
</evidence>
<proteinExistence type="predicted"/>
<sequence>MSGIISMIENNEKNKKETVATTIRMTEEVASQIEGLVDYLETSKNEVMVNLLKTGLEQAYQYIDDMDSDPLEIDTDGTRYFLLNTNKGNNIADHVRMIDEERIEAFCSPWKDEIKKIKKDDIVFMYANGEGIIAYGKATGIVKNGYRYDDPKQDASCYQYLNDFKKIAKPIKASEIYKILGKKIPFLKTLFPLKQGEKLLKTIKK</sequence>
<keyword evidence="2" id="KW-1185">Reference proteome</keyword>
<gene>
    <name evidence="1" type="ORF">R83534S58_LOCUS485</name>
</gene>
<name>A0ABM9HKM9_9PROT</name>